<comment type="caution">
    <text evidence="1">The sequence shown here is derived from an EMBL/GenBank/DDBJ whole genome shotgun (WGS) entry which is preliminary data.</text>
</comment>
<sequence>MSKLYIIGNGFDRYHNLPTSYNDFHRFVIQNHSNLQNIFEDYFQLSVNSEYLWTDFETDLSSFNWKAFFNEFNHIDVLNENFKPSSVFGLEDELEQETEELIRKIRDAFENWLMDLSLEDTEKKLDLNENSIFLNFNYTLTLEEIYEISRDNIYHIHGDVEHNQGSLIFGHNKTLRSKPTFDKNGESTRALFSDSEGTAHYPFFALKKPVRDTIAENKKFFGSIREVSEIIVLGHSLNSIDLPYFKEIKKKVKDISKWNISFYYDSERDEHLKTLLKMGIDHDKIEFFKMNELELG</sequence>
<organism evidence="1 2">
    <name type="scientific">Chryseobacterium aquaticum</name>
    <dbReference type="NCBI Taxonomy" id="452084"/>
    <lineage>
        <taxon>Bacteria</taxon>
        <taxon>Pseudomonadati</taxon>
        <taxon>Bacteroidota</taxon>
        <taxon>Flavobacteriia</taxon>
        <taxon>Flavobacteriales</taxon>
        <taxon>Weeksellaceae</taxon>
        <taxon>Chryseobacterium group</taxon>
        <taxon>Chryseobacterium</taxon>
    </lineage>
</organism>
<keyword evidence="2" id="KW-1185">Reference proteome</keyword>
<dbReference type="Proteomes" id="UP000051682">
    <property type="component" value="Unassembled WGS sequence"/>
</dbReference>
<evidence type="ECO:0000313" key="2">
    <source>
        <dbReference type="Proteomes" id="UP000051682"/>
    </source>
</evidence>
<dbReference type="AlphaFoldDB" id="A0A0Q3HTI1"/>
<reference evidence="1 2" key="1">
    <citation type="submission" date="2015-10" db="EMBL/GenBank/DDBJ databases">
        <title>Chryseobacterium aquaticum genome.</title>
        <authorList>
            <person name="Newman J.D."/>
            <person name="Ferguson M.B."/>
            <person name="Miller J.R."/>
        </authorList>
    </citation>
    <scope>NUCLEOTIDE SEQUENCE [LARGE SCALE GENOMIC DNA]</scope>
    <source>
        <strain evidence="1 2">KCTC 12483</strain>
    </source>
</reference>
<gene>
    <name evidence="1" type="ORF">AR438_10975</name>
</gene>
<dbReference type="RefSeq" id="WP_056015138.1">
    <property type="nucleotide sequence ID" value="NZ_LLYZ01000005.1"/>
</dbReference>
<dbReference type="STRING" id="452084.AR438_10975"/>
<evidence type="ECO:0000313" key="1">
    <source>
        <dbReference type="EMBL" id="KQK26096.1"/>
    </source>
</evidence>
<evidence type="ECO:0008006" key="3">
    <source>
        <dbReference type="Google" id="ProtNLM"/>
    </source>
</evidence>
<accession>A0A0Q3HTI1</accession>
<proteinExistence type="predicted"/>
<name>A0A0Q3HTI1_9FLAO</name>
<protein>
    <recommendedName>
        <fullName evidence="3">Bacteriophage abortive infection AbiH</fullName>
    </recommendedName>
</protein>
<dbReference type="EMBL" id="LLYZ01000005">
    <property type="protein sequence ID" value="KQK26096.1"/>
    <property type="molecule type" value="Genomic_DNA"/>
</dbReference>
<dbReference type="Pfam" id="PF14253">
    <property type="entry name" value="AbiH"/>
    <property type="match status" value="1"/>
</dbReference>
<dbReference type="OrthoDB" id="5903604at2"/>
<dbReference type="InterPro" id="IPR025935">
    <property type="entry name" value="AbiH"/>
</dbReference>